<dbReference type="SUPFAM" id="SSF53955">
    <property type="entry name" value="Lysozyme-like"/>
    <property type="match status" value="1"/>
</dbReference>
<evidence type="ECO:0000259" key="3">
    <source>
        <dbReference type="Pfam" id="PF01464"/>
    </source>
</evidence>
<dbReference type="InterPro" id="IPR000189">
    <property type="entry name" value="Transglyc_AS"/>
</dbReference>
<comment type="similarity">
    <text evidence="1">Belongs to the transglycosylase Slt family.</text>
</comment>
<evidence type="ECO:0000256" key="2">
    <source>
        <dbReference type="SAM" id="SignalP"/>
    </source>
</evidence>
<sequence>MKAPCLWILTLLVCQGAVASTAEKPVIVARFSEQGITGNQDKLKVYRHYKADGSVVFSDQPPGDGQFEILLFDCFACQPDSKVDWRSLALETHRFSHAIEQASNTHKLDKALIRAVIHAESNFNPLALSRRGAMGLMQLMPPTAKELGVSNAFEADANIQGGSAYLSKMLTRFNGDLDFALAAYNAGPSNVEKYQGIPPFAETRAYVERVKILLKRYRNEI</sequence>
<proteinExistence type="inferred from homology"/>
<dbReference type="InterPro" id="IPR023346">
    <property type="entry name" value="Lysozyme-like_dom_sf"/>
</dbReference>
<organism evidence="4 5">
    <name type="scientific">Shewanella corallii</name>
    <dbReference type="NCBI Taxonomy" id="560080"/>
    <lineage>
        <taxon>Bacteria</taxon>
        <taxon>Pseudomonadati</taxon>
        <taxon>Pseudomonadota</taxon>
        <taxon>Gammaproteobacteria</taxon>
        <taxon>Alteromonadales</taxon>
        <taxon>Shewanellaceae</taxon>
        <taxon>Shewanella</taxon>
    </lineage>
</organism>
<comment type="caution">
    <text evidence="4">The sequence shown here is derived from an EMBL/GenBank/DDBJ whole genome shotgun (WGS) entry which is preliminary data.</text>
</comment>
<dbReference type="EMBL" id="JAKIKT010000006">
    <property type="protein sequence ID" value="MCL2915153.1"/>
    <property type="molecule type" value="Genomic_DNA"/>
</dbReference>
<keyword evidence="5" id="KW-1185">Reference proteome</keyword>
<reference evidence="4 5" key="1">
    <citation type="submission" date="2022-01" db="EMBL/GenBank/DDBJ databases">
        <title>Whole genome-based taxonomy of the Shewanellaceae.</title>
        <authorList>
            <person name="Martin-Rodriguez A.J."/>
        </authorList>
    </citation>
    <scope>NUCLEOTIDE SEQUENCE [LARGE SCALE GENOMIC DNA]</scope>
    <source>
        <strain evidence="4 5">DSM 21332</strain>
    </source>
</reference>
<dbReference type="Pfam" id="PF01464">
    <property type="entry name" value="SLT"/>
    <property type="match status" value="1"/>
</dbReference>
<evidence type="ECO:0000256" key="1">
    <source>
        <dbReference type="ARBA" id="ARBA00007734"/>
    </source>
</evidence>
<feature type="signal peptide" evidence="2">
    <location>
        <begin position="1"/>
        <end position="19"/>
    </location>
</feature>
<feature type="chain" id="PRO_5047371252" evidence="2">
    <location>
        <begin position="20"/>
        <end position="221"/>
    </location>
</feature>
<dbReference type="Gene3D" id="1.10.530.10">
    <property type="match status" value="1"/>
</dbReference>
<keyword evidence="2" id="KW-0732">Signal</keyword>
<gene>
    <name evidence="4" type="ORF">L2725_15440</name>
</gene>
<dbReference type="CDD" id="cd00254">
    <property type="entry name" value="LT-like"/>
    <property type="match status" value="1"/>
</dbReference>
<feature type="domain" description="Transglycosylase SLT" evidence="3">
    <location>
        <begin position="98"/>
        <end position="203"/>
    </location>
</feature>
<dbReference type="PANTHER" id="PTHR37423:SF2">
    <property type="entry name" value="MEMBRANE-BOUND LYTIC MUREIN TRANSGLYCOSYLASE C"/>
    <property type="match status" value="1"/>
</dbReference>
<dbReference type="RefSeq" id="WP_248936873.1">
    <property type="nucleotide sequence ID" value="NZ_JAKIKT010000006.1"/>
</dbReference>
<protein>
    <submittedName>
        <fullName evidence="4">Lytic transglycosylase domain-containing protein</fullName>
    </submittedName>
</protein>
<dbReference type="PROSITE" id="PS00922">
    <property type="entry name" value="TRANSGLYCOSYLASE"/>
    <property type="match status" value="1"/>
</dbReference>
<dbReference type="Proteomes" id="UP001202831">
    <property type="component" value="Unassembled WGS sequence"/>
</dbReference>
<dbReference type="PANTHER" id="PTHR37423">
    <property type="entry name" value="SOLUBLE LYTIC MUREIN TRANSGLYCOSYLASE-RELATED"/>
    <property type="match status" value="1"/>
</dbReference>
<accession>A0ABT0N9P5</accession>
<evidence type="ECO:0000313" key="4">
    <source>
        <dbReference type="EMBL" id="MCL2915153.1"/>
    </source>
</evidence>
<name>A0ABT0N9P5_9GAMM</name>
<evidence type="ECO:0000313" key="5">
    <source>
        <dbReference type="Proteomes" id="UP001202831"/>
    </source>
</evidence>
<dbReference type="InterPro" id="IPR008258">
    <property type="entry name" value="Transglycosylase_SLT_dom_1"/>
</dbReference>